<dbReference type="AlphaFoldDB" id="A0A3S1GZE9"/>
<keyword evidence="9" id="KW-1185">Reference proteome</keyword>
<dbReference type="SUPFAM" id="SSF103473">
    <property type="entry name" value="MFS general substrate transporter"/>
    <property type="match status" value="1"/>
</dbReference>
<dbReference type="InterPro" id="IPR036259">
    <property type="entry name" value="MFS_trans_sf"/>
</dbReference>
<evidence type="ECO:0000256" key="3">
    <source>
        <dbReference type="ARBA" id="ARBA00022692"/>
    </source>
</evidence>
<protein>
    <recommendedName>
        <fullName evidence="7">Major facilitator superfamily (MFS) profile domain-containing protein</fullName>
    </recommendedName>
</protein>
<dbReference type="GO" id="GO:0022857">
    <property type="term" value="F:transmembrane transporter activity"/>
    <property type="evidence" value="ECO:0007669"/>
    <property type="project" value="InterPro"/>
</dbReference>
<feature type="transmembrane region" description="Helical" evidence="6">
    <location>
        <begin position="79"/>
        <end position="99"/>
    </location>
</feature>
<evidence type="ECO:0000259" key="7">
    <source>
        <dbReference type="PROSITE" id="PS50850"/>
    </source>
</evidence>
<feature type="transmembrane region" description="Helical" evidence="6">
    <location>
        <begin position="18"/>
        <end position="44"/>
    </location>
</feature>
<organism evidence="8 9">
    <name type="scientific">Elysia chlorotica</name>
    <name type="common">Eastern emerald elysia</name>
    <name type="synonym">Sea slug</name>
    <dbReference type="NCBI Taxonomy" id="188477"/>
    <lineage>
        <taxon>Eukaryota</taxon>
        <taxon>Metazoa</taxon>
        <taxon>Spiralia</taxon>
        <taxon>Lophotrochozoa</taxon>
        <taxon>Mollusca</taxon>
        <taxon>Gastropoda</taxon>
        <taxon>Heterobranchia</taxon>
        <taxon>Euthyneura</taxon>
        <taxon>Panpulmonata</taxon>
        <taxon>Sacoglossa</taxon>
        <taxon>Placobranchoidea</taxon>
        <taxon>Plakobranchidae</taxon>
        <taxon>Elysia</taxon>
    </lineage>
</organism>
<gene>
    <name evidence="8" type="ORF">EGW08_023048</name>
</gene>
<dbReference type="Gene3D" id="1.20.1250.20">
    <property type="entry name" value="MFS general substrate transporter like domains"/>
    <property type="match status" value="1"/>
</dbReference>
<dbReference type="GO" id="GO:0016020">
    <property type="term" value="C:membrane"/>
    <property type="evidence" value="ECO:0007669"/>
    <property type="project" value="UniProtKB-SubCell"/>
</dbReference>
<dbReference type="PROSITE" id="PS50850">
    <property type="entry name" value="MFS"/>
    <property type="match status" value="1"/>
</dbReference>
<feature type="non-terminal residue" evidence="8">
    <location>
        <position position="1"/>
    </location>
</feature>
<evidence type="ECO:0000256" key="5">
    <source>
        <dbReference type="ARBA" id="ARBA00023136"/>
    </source>
</evidence>
<dbReference type="InterPro" id="IPR011701">
    <property type="entry name" value="MFS"/>
</dbReference>
<evidence type="ECO:0000256" key="1">
    <source>
        <dbReference type="ARBA" id="ARBA00004141"/>
    </source>
</evidence>
<evidence type="ECO:0000256" key="2">
    <source>
        <dbReference type="ARBA" id="ARBA00022448"/>
    </source>
</evidence>
<sequence length="104" mass="11098">IGGPVLGELSDKFGRKKLLIIALFLTSFAYVLSAISVYMCSYLFFMISRLLSGMVGGAFEIAQATVIDVSSKKNKAKNLGYITMAASLGFVVGPIVTSLTTNSY</sequence>
<dbReference type="EMBL" id="RQTK01001787">
    <property type="protein sequence ID" value="RUS69190.1"/>
    <property type="molecule type" value="Genomic_DNA"/>
</dbReference>
<evidence type="ECO:0000313" key="9">
    <source>
        <dbReference type="Proteomes" id="UP000271974"/>
    </source>
</evidence>
<dbReference type="STRING" id="188477.A0A3S1GZE9"/>
<dbReference type="PANTHER" id="PTHR23504:SF15">
    <property type="entry name" value="MAJOR FACILITATOR SUPERFAMILY (MFS) PROFILE DOMAIN-CONTAINING PROTEIN"/>
    <property type="match status" value="1"/>
</dbReference>
<dbReference type="PANTHER" id="PTHR23504">
    <property type="entry name" value="MAJOR FACILITATOR SUPERFAMILY DOMAIN-CONTAINING PROTEIN 10"/>
    <property type="match status" value="1"/>
</dbReference>
<keyword evidence="3 6" id="KW-0812">Transmembrane</keyword>
<dbReference type="Pfam" id="PF07690">
    <property type="entry name" value="MFS_1"/>
    <property type="match status" value="1"/>
</dbReference>
<accession>A0A3S1GZE9</accession>
<dbReference type="InterPro" id="IPR020846">
    <property type="entry name" value="MFS_dom"/>
</dbReference>
<proteinExistence type="predicted"/>
<dbReference type="Proteomes" id="UP000271974">
    <property type="component" value="Unassembled WGS sequence"/>
</dbReference>
<keyword evidence="4 6" id="KW-1133">Transmembrane helix</keyword>
<keyword evidence="5 6" id="KW-0472">Membrane</keyword>
<feature type="non-terminal residue" evidence="8">
    <location>
        <position position="104"/>
    </location>
</feature>
<evidence type="ECO:0000256" key="4">
    <source>
        <dbReference type="ARBA" id="ARBA00022989"/>
    </source>
</evidence>
<evidence type="ECO:0000313" key="8">
    <source>
        <dbReference type="EMBL" id="RUS69190.1"/>
    </source>
</evidence>
<comment type="subcellular location">
    <subcellularLocation>
        <location evidence="1">Membrane</location>
        <topology evidence="1">Multi-pass membrane protein</topology>
    </subcellularLocation>
</comment>
<feature type="domain" description="Major facilitator superfamily (MFS) profile" evidence="7">
    <location>
        <begin position="1"/>
        <end position="104"/>
    </location>
</feature>
<reference evidence="8 9" key="1">
    <citation type="submission" date="2019-01" db="EMBL/GenBank/DDBJ databases">
        <title>A draft genome assembly of the solar-powered sea slug Elysia chlorotica.</title>
        <authorList>
            <person name="Cai H."/>
            <person name="Li Q."/>
            <person name="Fang X."/>
            <person name="Li J."/>
            <person name="Curtis N.E."/>
            <person name="Altenburger A."/>
            <person name="Shibata T."/>
            <person name="Feng M."/>
            <person name="Maeda T."/>
            <person name="Schwartz J.A."/>
            <person name="Shigenobu S."/>
            <person name="Lundholm N."/>
            <person name="Nishiyama T."/>
            <person name="Yang H."/>
            <person name="Hasebe M."/>
            <person name="Li S."/>
            <person name="Pierce S.K."/>
            <person name="Wang J."/>
        </authorList>
    </citation>
    <scope>NUCLEOTIDE SEQUENCE [LARGE SCALE GENOMIC DNA]</scope>
    <source>
        <strain evidence="8">EC2010</strain>
        <tissue evidence="8">Whole organism of an adult</tissue>
    </source>
</reference>
<comment type="caution">
    <text evidence="8">The sequence shown here is derived from an EMBL/GenBank/DDBJ whole genome shotgun (WGS) entry which is preliminary data.</text>
</comment>
<dbReference type="OrthoDB" id="3936150at2759"/>
<evidence type="ECO:0000256" key="6">
    <source>
        <dbReference type="SAM" id="Phobius"/>
    </source>
</evidence>
<name>A0A3S1GZE9_ELYCH</name>
<dbReference type="InterPro" id="IPR005829">
    <property type="entry name" value="Sugar_transporter_CS"/>
</dbReference>
<dbReference type="PROSITE" id="PS00216">
    <property type="entry name" value="SUGAR_TRANSPORT_1"/>
    <property type="match status" value="1"/>
</dbReference>
<keyword evidence="2" id="KW-0813">Transport</keyword>